<dbReference type="AlphaFoldDB" id="A0A1C4FJD6"/>
<accession>A0A1C4FJD6</accession>
<reference evidence="4 5" key="1">
    <citation type="submission" date="2016-08" db="EMBL/GenBank/DDBJ databases">
        <authorList>
            <person name="Seilhamer J.J."/>
        </authorList>
    </citation>
    <scope>NUCLEOTIDE SEQUENCE [LARGE SCALE GENOMIC DNA]</scope>
    <source>
        <strain evidence="4 5">A37T2</strain>
    </source>
</reference>
<evidence type="ECO:0000313" key="5">
    <source>
        <dbReference type="Proteomes" id="UP000242818"/>
    </source>
</evidence>
<gene>
    <name evidence="4" type="ORF">GA0116948_11484</name>
</gene>
<keyword evidence="2" id="KW-1133">Transmembrane helix</keyword>
<dbReference type="RefSeq" id="WP_165798529.1">
    <property type="nucleotide sequence ID" value="NZ_FMAR01000014.1"/>
</dbReference>
<proteinExistence type="inferred from homology"/>
<name>A0A1C4FJD6_9BACT</name>
<evidence type="ECO:0000259" key="3">
    <source>
        <dbReference type="Pfam" id="PF02397"/>
    </source>
</evidence>
<sequence length="382" mass="43211">MIYNLPLHLKEVTKKSTKHVVAMSGSNPLQPYALFVGNDTFYTRFVAKEPENTVSVSDLPLALQTLKVYLHKGVKPQYIVCNVLEDMEKMESFISFLQRSHALRHVPLFLYKEEISMGQREQIRKLGRVDDILVGTTTTAAFQEKLEFANRLHAHAIQAAAEKRLRNRKAFSRAINMVAKRTFDIVCAGTLLLLASPIMLIIAILIRLESKGPIFYVAHRAGCRYRVFQFYKFRTMVVGADKQVEKMQHLNGYGEEAGDKGPMFFKLANDPRVTRLGAFLRNTSLDELPQLLNVILGDMSLVGNRPLPLYEAASLTTDHHAGRFLAPAGITGLWQIKKRGTKSMSVGERIDLDIDYAEKHSFLYDMWIIANTPSALIQKENV</sequence>
<feature type="transmembrane region" description="Helical" evidence="2">
    <location>
        <begin position="183"/>
        <end position="206"/>
    </location>
</feature>
<dbReference type="Pfam" id="PF02397">
    <property type="entry name" value="Bac_transf"/>
    <property type="match status" value="1"/>
</dbReference>
<keyword evidence="5" id="KW-1185">Reference proteome</keyword>
<dbReference type="PANTHER" id="PTHR30576">
    <property type="entry name" value="COLANIC BIOSYNTHESIS UDP-GLUCOSE LIPID CARRIER TRANSFERASE"/>
    <property type="match status" value="1"/>
</dbReference>
<comment type="similarity">
    <text evidence="1">Belongs to the bacterial sugar transferase family.</text>
</comment>
<dbReference type="PANTHER" id="PTHR30576:SF0">
    <property type="entry name" value="UNDECAPRENYL-PHOSPHATE N-ACETYLGALACTOSAMINYL 1-PHOSPHATE TRANSFERASE-RELATED"/>
    <property type="match status" value="1"/>
</dbReference>
<evidence type="ECO:0000256" key="2">
    <source>
        <dbReference type="SAM" id="Phobius"/>
    </source>
</evidence>
<dbReference type="Proteomes" id="UP000242818">
    <property type="component" value="Unassembled WGS sequence"/>
</dbReference>
<dbReference type="STRING" id="1335309.GA0116948_11484"/>
<evidence type="ECO:0000313" key="4">
    <source>
        <dbReference type="EMBL" id="SCC55591.1"/>
    </source>
</evidence>
<organism evidence="4 5">
    <name type="scientific">Chitinophaga costaii</name>
    <dbReference type="NCBI Taxonomy" id="1335309"/>
    <lineage>
        <taxon>Bacteria</taxon>
        <taxon>Pseudomonadati</taxon>
        <taxon>Bacteroidota</taxon>
        <taxon>Chitinophagia</taxon>
        <taxon>Chitinophagales</taxon>
        <taxon>Chitinophagaceae</taxon>
        <taxon>Chitinophaga</taxon>
    </lineage>
</organism>
<keyword evidence="2" id="KW-0812">Transmembrane</keyword>
<dbReference type="InterPro" id="IPR003362">
    <property type="entry name" value="Bact_transf"/>
</dbReference>
<feature type="domain" description="Bacterial sugar transferase" evidence="3">
    <location>
        <begin position="180"/>
        <end position="377"/>
    </location>
</feature>
<keyword evidence="2" id="KW-0472">Membrane</keyword>
<protein>
    <submittedName>
        <fullName evidence="4">Sugar transferase involved in LPS biosynthesis (Colanic, teichoic acid)</fullName>
    </submittedName>
</protein>
<dbReference type="GO" id="GO:0016780">
    <property type="term" value="F:phosphotransferase activity, for other substituted phosphate groups"/>
    <property type="evidence" value="ECO:0007669"/>
    <property type="project" value="TreeGrafter"/>
</dbReference>
<evidence type="ECO:0000256" key="1">
    <source>
        <dbReference type="ARBA" id="ARBA00006464"/>
    </source>
</evidence>
<dbReference type="EMBL" id="FMAR01000014">
    <property type="protein sequence ID" value="SCC55591.1"/>
    <property type="molecule type" value="Genomic_DNA"/>
</dbReference>
<keyword evidence="4" id="KW-0808">Transferase</keyword>